<dbReference type="OrthoDB" id="3653265at2"/>
<name>A0A2P8I0G2_SACCR</name>
<dbReference type="AlphaFoldDB" id="A0A2P8I0G2"/>
<evidence type="ECO:0000313" key="3">
    <source>
        <dbReference type="Proteomes" id="UP000241118"/>
    </source>
</evidence>
<evidence type="ECO:0000313" key="2">
    <source>
        <dbReference type="EMBL" id="PSL51959.1"/>
    </source>
</evidence>
<dbReference type="InterPro" id="IPR052189">
    <property type="entry name" value="L-asp_N-monooxygenase_NS-form"/>
</dbReference>
<dbReference type="EMBL" id="PYAX01000016">
    <property type="protein sequence ID" value="PSL51959.1"/>
    <property type="molecule type" value="Genomic_DNA"/>
</dbReference>
<organism evidence="2 3">
    <name type="scientific">Saccharothrix carnea</name>
    <dbReference type="NCBI Taxonomy" id="1280637"/>
    <lineage>
        <taxon>Bacteria</taxon>
        <taxon>Bacillati</taxon>
        <taxon>Actinomycetota</taxon>
        <taxon>Actinomycetes</taxon>
        <taxon>Pseudonocardiales</taxon>
        <taxon>Pseudonocardiaceae</taxon>
        <taxon>Saccharothrix</taxon>
    </lineage>
</organism>
<dbReference type="PANTHER" id="PTHR40254">
    <property type="entry name" value="BLR0577 PROTEIN"/>
    <property type="match status" value="1"/>
</dbReference>
<accession>A0A2P8I0G2</accession>
<sequence>MVNDVLRIAVIGVGPRGLSVLERVISHTRSPGPPTELLLIEPGELGLGVHDVKQPDYLLLNTIASQLTIFSDERMTPGAPVTPGPSLYEWCLEHHGPVRFDEFLSRRLLGEYLQWAVRDLLDRVPPRLTVRHLPLAVEDVRPDGDGAVVTLADGSRHQVDVAVVTTGHGLADPAPLTGGDLVETPYPLPVRTDAVAEGSTVALLGTGLTAMDVIAALTVGRGGAFDGDGYRPSGREPRIVLTSRAGVLPCARPRTRQDRVAAPAEHFTPAALAALREHVPGGLLDFRRDVEPLIRREAVGRMGSATPEQVAVVERALSPVPTTWATYEEYRDAVLGAARADLAEAELGLGVSPVKEALEVLRDHRESVRAALDPPGLTEDSHRYFMDEYVPLVNRVVIGPQKERIQELFALVEAGVVALGPGPRPRLERVGGRWALSSTGLAEPRTVEVDHVVRANLTWPSPDGRLDPVGVALRAWAEVGPDRSGRLVLDRDGFAIPRGGAPRSAVAVFGPPAEGASYYNHYVPSPGVWSRALTDLDRVLGPALRADRSR</sequence>
<comment type="caution">
    <text evidence="2">The sequence shown here is derived from an EMBL/GenBank/DDBJ whole genome shotgun (WGS) entry which is preliminary data.</text>
</comment>
<dbReference type="InterPro" id="IPR036188">
    <property type="entry name" value="FAD/NAD-bd_sf"/>
</dbReference>
<dbReference type="Gene3D" id="3.50.50.60">
    <property type="entry name" value="FAD/NAD(P)-binding domain"/>
    <property type="match status" value="1"/>
</dbReference>
<evidence type="ECO:0000259" key="1">
    <source>
        <dbReference type="Pfam" id="PF13454"/>
    </source>
</evidence>
<dbReference type="InterPro" id="IPR038732">
    <property type="entry name" value="HpyO/CreE_NAD-binding"/>
</dbReference>
<keyword evidence="3" id="KW-1185">Reference proteome</keyword>
<protein>
    <submittedName>
        <fullName evidence="2">FAD-NAD(P)-binding protein</fullName>
    </submittedName>
</protein>
<dbReference type="SUPFAM" id="SSF51905">
    <property type="entry name" value="FAD/NAD(P)-binding domain"/>
    <property type="match status" value="1"/>
</dbReference>
<dbReference type="PANTHER" id="PTHR40254:SF1">
    <property type="entry name" value="BLR0577 PROTEIN"/>
    <property type="match status" value="1"/>
</dbReference>
<gene>
    <name evidence="2" type="ORF">B0I31_11635</name>
</gene>
<dbReference type="Proteomes" id="UP000241118">
    <property type="component" value="Unassembled WGS sequence"/>
</dbReference>
<dbReference type="Pfam" id="PF13454">
    <property type="entry name" value="NAD_binding_9"/>
    <property type="match status" value="1"/>
</dbReference>
<proteinExistence type="predicted"/>
<reference evidence="2 3" key="1">
    <citation type="submission" date="2018-03" db="EMBL/GenBank/DDBJ databases">
        <title>Genomic Encyclopedia of Type Strains, Phase III (KMG-III): the genomes of soil and plant-associated and newly described type strains.</title>
        <authorList>
            <person name="Whitman W."/>
        </authorList>
    </citation>
    <scope>NUCLEOTIDE SEQUENCE [LARGE SCALE GENOMIC DNA]</scope>
    <source>
        <strain evidence="2 3">CGMCC 4.7097</strain>
    </source>
</reference>
<feature type="domain" description="FAD-dependent urate hydroxylase HpyO/Asp monooxygenase CreE-like FAD/NAD(P)-binding" evidence="1">
    <location>
        <begin position="9"/>
        <end position="168"/>
    </location>
</feature>